<dbReference type="InterPro" id="IPR058625">
    <property type="entry name" value="MdtA-like_BSH"/>
</dbReference>
<keyword evidence="3" id="KW-0812">Transmembrane</keyword>
<gene>
    <name evidence="6" type="ORF">DP202_01840</name>
</gene>
<dbReference type="InterPro" id="IPR058982">
    <property type="entry name" value="Beta-barrel_AprE"/>
</dbReference>
<evidence type="ECO:0000313" key="6">
    <source>
        <dbReference type="EMBL" id="RAZ72215.1"/>
    </source>
</evidence>
<comment type="similarity">
    <text evidence="1">Belongs to the membrane fusion protein (MFP) (TC 8.A.1) family.</text>
</comment>
<evidence type="ECO:0000259" key="5">
    <source>
        <dbReference type="Pfam" id="PF26002"/>
    </source>
</evidence>
<dbReference type="PRINTS" id="PR01490">
    <property type="entry name" value="RTXTOXIND"/>
</dbReference>
<feature type="coiled-coil region" evidence="2">
    <location>
        <begin position="206"/>
        <end position="258"/>
    </location>
</feature>
<comment type="caution">
    <text evidence="6">The sequence shown here is derived from an EMBL/GenBank/DDBJ whole genome shotgun (WGS) entry which is preliminary data.</text>
</comment>
<dbReference type="RefSeq" id="WP_112779893.1">
    <property type="nucleotide sequence ID" value="NZ_CABMNQ010000001.1"/>
</dbReference>
<feature type="domain" description="Multidrug resistance protein MdtA-like barrel-sandwich hybrid" evidence="4">
    <location>
        <begin position="68"/>
        <end position="292"/>
    </location>
</feature>
<evidence type="ECO:0000256" key="2">
    <source>
        <dbReference type="SAM" id="Coils"/>
    </source>
</evidence>
<evidence type="ECO:0000256" key="1">
    <source>
        <dbReference type="ARBA" id="ARBA00009477"/>
    </source>
</evidence>
<evidence type="ECO:0000259" key="4">
    <source>
        <dbReference type="Pfam" id="PF25917"/>
    </source>
</evidence>
<dbReference type="EMBL" id="QMDH01000001">
    <property type="protein sequence ID" value="RAZ72215.1"/>
    <property type="molecule type" value="Genomic_DNA"/>
</dbReference>
<proteinExistence type="inferred from homology"/>
<dbReference type="Gene3D" id="2.40.50.100">
    <property type="match status" value="1"/>
</dbReference>
<dbReference type="AlphaFoldDB" id="A0A330GML7"/>
<dbReference type="SUPFAM" id="SSF111369">
    <property type="entry name" value="HlyD-like secretion proteins"/>
    <property type="match status" value="1"/>
</dbReference>
<accession>A0A330GML7</accession>
<dbReference type="PANTHER" id="PTHR30386">
    <property type="entry name" value="MEMBRANE FUSION SUBUNIT OF EMRAB-TOLC MULTIDRUG EFFLUX PUMP"/>
    <property type="match status" value="1"/>
</dbReference>
<evidence type="ECO:0000256" key="3">
    <source>
        <dbReference type="SAM" id="Phobius"/>
    </source>
</evidence>
<dbReference type="Pfam" id="PF26002">
    <property type="entry name" value="Beta-barrel_AprE"/>
    <property type="match status" value="1"/>
</dbReference>
<organism evidence="6 7">
    <name type="scientific">Enterobacter cloacae</name>
    <dbReference type="NCBI Taxonomy" id="550"/>
    <lineage>
        <taxon>Bacteria</taxon>
        <taxon>Pseudomonadati</taxon>
        <taxon>Pseudomonadota</taxon>
        <taxon>Gammaproteobacteria</taxon>
        <taxon>Enterobacterales</taxon>
        <taxon>Enterobacteriaceae</taxon>
        <taxon>Enterobacter</taxon>
        <taxon>Enterobacter cloacae complex</taxon>
    </lineage>
</organism>
<feature type="domain" description="AprE-like beta-barrel" evidence="5">
    <location>
        <begin position="299"/>
        <end position="395"/>
    </location>
</feature>
<keyword evidence="3" id="KW-0472">Membrane</keyword>
<dbReference type="InterPro" id="IPR050739">
    <property type="entry name" value="MFP"/>
</dbReference>
<protein>
    <submittedName>
        <fullName evidence="6">Secretion protein HlyD</fullName>
    </submittedName>
</protein>
<dbReference type="Pfam" id="PF25917">
    <property type="entry name" value="BSH_RND"/>
    <property type="match status" value="1"/>
</dbReference>
<sequence length="417" mass="46648">MKIFRDEALNYQKESEYGTIILPASFSLTIFSVAALFMLLSISLFVYFGHYTRKAHLVGIVMPSSGLVKITPQYAGYVTHLMVSEGRHVDAGESLYIISGEHFNGLGTGTLANESLSLKTQYSMLASQQILESRDNQQQQEAVRQRIVSLQPQVKSAEQRLMLAERQVQLTTAVMGRYKKLAGTHYVSDIEFQQKQIDDSAAQQNAEDQRQALLQLNTTIKAAEDELNHLIVQGESRRAELDRQLQGIKQQQEELAGQEKFTLTSPVSGTVAAVLVRQGQSVRASEPVTTVVPDNASLQIELYATSQHAGFIQPGQRVALRFAAFPYQKFGVQYGTIREISRTTLSPSDLLSVSPVTWKENEGHYRVIVVPDKSFILAYGKKETLRPGMTLEGDVSLDTRHLWEWLTEPLWSLKGKL</sequence>
<evidence type="ECO:0000313" key="7">
    <source>
        <dbReference type="Proteomes" id="UP000251576"/>
    </source>
</evidence>
<dbReference type="Proteomes" id="UP000251576">
    <property type="component" value="Unassembled WGS sequence"/>
</dbReference>
<dbReference type="PANTHER" id="PTHR30386:SF28">
    <property type="entry name" value="EXPORTED PROTEIN"/>
    <property type="match status" value="1"/>
</dbReference>
<feature type="transmembrane region" description="Helical" evidence="3">
    <location>
        <begin position="20"/>
        <end position="48"/>
    </location>
</feature>
<keyword evidence="3" id="KW-1133">Transmembrane helix</keyword>
<keyword evidence="2" id="KW-0175">Coiled coil</keyword>
<name>A0A330GML7_ENTCL</name>
<reference evidence="6 7" key="1">
    <citation type="submission" date="2018-06" db="EMBL/GenBank/DDBJ databases">
        <title>ACT-28, a chromosomally-encoded AmpC with carbapenemase activity from Enterobacter kobei.</title>
        <authorList>
            <person name="Jousset A.B."/>
            <person name="Oueslati S."/>
            <person name="Bernabeu S."/>
            <person name="Takissian J."/>
            <person name="Creton E."/>
            <person name="Vogel A."/>
            <person name="Cotellon G."/>
            <person name="Bonnin R.A."/>
            <person name="Dortet L."/>
            <person name="Naas T."/>
        </authorList>
    </citation>
    <scope>NUCLEOTIDE SEQUENCE [LARGE SCALE GENOMIC DNA]</scope>
    <source>
        <strain evidence="6 7">99B3</strain>
    </source>
</reference>